<evidence type="ECO:0000256" key="4">
    <source>
        <dbReference type="ARBA" id="ARBA00012297"/>
    </source>
</evidence>
<dbReference type="PANTHER" id="PTHR11709:SF87">
    <property type="entry name" value="LACCASE"/>
    <property type="match status" value="1"/>
</dbReference>
<evidence type="ECO:0000256" key="2">
    <source>
        <dbReference type="ARBA" id="ARBA00001935"/>
    </source>
</evidence>
<dbReference type="Gene3D" id="2.60.40.420">
    <property type="entry name" value="Cupredoxins - blue copper proteins"/>
    <property type="match status" value="3"/>
</dbReference>
<evidence type="ECO:0000256" key="9">
    <source>
        <dbReference type="ARBA" id="ARBA00023180"/>
    </source>
</evidence>
<keyword evidence="5" id="KW-0479">Metal-binding</keyword>
<dbReference type="InterPro" id="IPR033138">
    <property type="entry name" value="Cu_oxidase_CS"/>
</dbReference>
<protein>
    <recommendedName>
        <fullName evidence="4">laccase</fullName>
        <ecNumber evidence="4">1.10.3.2</ecNumber>
    </recommendedName>
</protein>
<feature type="domain" description="Plastocyanin-like" evidence="12">
    <location>
        <begin position="203"/>
        <end position="350"/>
    </location>
</feature>
<evidence type="ECO:0000259" key="13">
    <source>
        <dbReference type="Pfam" id="PF07731"/>
    </source>
</evidence>
<proteinExistence type="inferred from homology"/>
<dbReference type="PANTHER" id="PTHR11709">
    <property type="entry name" value="MULTI-COPPER OXIDASE"/>
    <property type="match status" value="1"/>
</dbReference>
<dbReference type="EC" id="1.10.3.2" evidence="4"/>
<dbReference type="InterPro" id="IPR002355">
    <property type="entry name" value="Cu_oxidase_Cu_BS"/>
</dbReference>
<dbReference type="FunFam" id="2.60.40.420:FF:000045">
    <property type="entry name" value="Laccase 2"/>
    <property type="match status" value="1"/>
</dbReference>
<evidence type="ECO:0000256" key="7">
    <source>
        <dbReference type="ARBA" id="ARBA00023002"/>
    </source>
</evidence>
<dbReference type="CDD" id="cd13854">
    <property type="entry name" value="CuRO_1_MaLCC_like"/>
    <property type="match status" value="1"/>
</dbReference>
<reference evidence="15" key="1">
    <citation type="submission" date="2018-03" db="EMBL/GenBank/DDBJ databases">
        <authorList>
            <person name="Guldener U."/>
        </authorList>
    </citation>
    <scope>NUCLEOTIDE SEQUENCE</scope>
</reference>
<dbReference type="Proteomes" id="UP001187682">
    <property type="component" value="Unassembled WGS sequence"/>
</dbReference>
<evidence type="ECO:0000256" key="5">
    <source>
        <dbReference type="ARBA" id="ARBA00022723"/>
    </source>
</evidence>
<evidence type="ECO:0000256" key="10">
    <source>
        <dbReference type="ARBA" id="ARBA00023185"/>
    </source>
</evidence>
<dbReference type="PROSITE" id="PS00080">
    <property type="entry name" value="MULTICOPPER_OXIDASE2"/>
    <property type="match status" value="1"/>
</dbReference>
<comment type="catalytic activity">
    <reaction evidence="1">
        <text>4 hydroquinone + O2 = 4 benzosemiquinone + 2 H2O</text>
        <dbReference type="Rhea" id="RHEA:11276"/>
        <dbReference type="ChEBI" id="CHEBI:15377"/>
        <dbReference type="ChEBI" id="CHEBI:15379"/>
        <dbReference type="ChEBI" id="CHEBI:17594"/>
        <dbReference type="ChEBI" id="CHEBI:17977"/>
        <dbReference type="EC" id="1.10.3.2"/>
    </reaction>
</comment>
<feature type="domain" description="Plastocyanin-like" evidence="14">
    <location>
        <begin position="90"/>
        <end position="193"/>
    </location>
</feature>
<dbReference type="GO" id="GO:0005507">
    <property type="term" value="F:copper ion binding"/>
    <property type="evidence" value="ECO:0007669"/>
    <property type="project" value="InterPro"/>
</dbReference>
<evidence type="ECO:0000259" key="12">
    <source>
        <dbReference type="Pfam" id="PF00394"/>
    </source>
</evidence>
<keyword evidence="6 11" id="KW-0732">Signal</keyword>
<dbReference type="Pfam" id="PF07731">
    <property type="entry name" value="Cu-oxidase_2"/>
    <property type="match status" value="1"/>
</dbReference>
<evidence type="ECO:0000313" key="15">
    <source>
        <dbReference type="EMBL" id="SPN99703.1"/>
    </source>
</evidence>
<dbReference type="InterPro" id="IPR045087">
    <property type="entry name" value="Cu-oxidase_fam"/>
</dbReference>
<dbReference type="InterPro" id="IPR001117">
    <property type="entry name" value="Cu-oxidase_2nd"/>
</dbReference>
<dbReference type="EMBL" id="ONZQ02000003">
    <property type="protein sequence ID" value="SPN99703.1"/>
    <property type="molecule type" value="Genomic_DNA"/>
</dbReference>
<dbReference type="CDD" id="cd13901">
    <property type="entry name" value="CuRO_3_MaLCC_like"/>
    <property type="match status" value="1"/>
</dbReference>
<keyword evidence="8" id="KW-0186">Copper</keyword>
<evidence type="ECO:0000256" key="1">
    <source>
        <dbReference type="ARBA" id="ARBA00000349"/>
    </source>
</evidence>
<dbReference type="PROSITE" id="PS00079">
    <property type="entry name" value="MULTICOPPER_OXIDASE1"/>
    <property type="match status" value="1"/>
</dbReference>
<feature type="domain" description="Plastocyanin-like" evidence="13">
    <location>
        <begin position="440"/>
        <end position="558"/>
    </location>
</feature>
<evidence type="ECO:0000256" key="11">
    <source>
        <dbReference type="SAM" id="SignalP"/>
    </source>
</evidence>
<dbReference type="GO" id="GO:0052716">
    <property type="term" value="F:hydroquinone:oxygen oxidoreductase activity"/>
    <property type="evidence" value="ECO:0007669"/>
    <property type="project" value="UniProtKB-EC"/>
</dbReference>
<feature type="signal peptide" evidence="11">
    <location>
        <begin position="1"/>
        <end position="19"/>
    </location>
</feature>
<feature type="chain" id="PRO_5042006230" description="laccase" evidence="11">
    <location>
        <begin position="20"/>
        <end position="593"/>
    </location>
</feature>
<dbReference type="AlphaFoldDB" id="A0AAE8MSM0"/>
<comment type="caution">
    <text evidence="15">The sequence shown here is derived from an EMBL/GenBank/DDBJ whole genome shotgun (WGS) entry which is preliminary data.</text>
</comment>
<comment type="similarity">
    <text evidence="3">Belongs to the multicopper oxidase family.</text>
</comment>
<evidence type="ECO:0000256" key="8">
    <source>
        <dbReference type="ARBA" id="ARBA00023008"/>
    </source>
</evidence>
<keyword evidence="10" id="KW-0439">Lignin degradation</keyword>
<dbReference type="InterPro" id="IPR011706">
    <property type="entry name" value="Cu-oxidase_C"/>
</dbReference>
<evidence type="ECO:0000259" key="14">
    <source>
        <dbReference type="Pfam" id="PF07732"/>
    </source>
</evidence>
<evidence type="ECO:0000313" key="16">
    <source>
        <dbReference type="Proteomes" id="UP001187682"/>
    </source>
</evidence>
<gene>
    <name evidence="15" type="ORF">DNG_02554</name>
</gene>
<keyword evidence="16" id="KW-1185">Reference proteome</keyword>
<name>A0AAE8MSM0_9PEZI</name>
<keyword evidence="9" id="KW-0325">Glycoprotein</keyword>
<dbReference type="FunFam" id="2.60.40.420:FF:000021">
    <property type="entry name" value="Extracellular dihydrogeodin oxidase/laccase"/>
    <property type="match status" value="1"/>
</dbReference>
<evidence type="ECO:0000256" key="3">
    <source>
        <dbReference type="ARBA" id="ARBA00010609"/>
    </source>
</evidence>
<comment type="cofactor">
    <cofactor evidence="2">
        <name>Cu cation</name>
        <dbReference type="ChEBI" id="CHEBI:23378"/>
    </cofactor>
</comment>
<evidence type="ECO:0000256" key="6">
    <source>
        <dbReference type="ARBA" id="ARBA00022729"/>
    </source>
</evidence>
<dbReference type="InterPro" id="IPR008972">
    <property type="entry name" value="Cupredoxin"/>
</dbReference>
<dbReference type="InterPro" id="IPR011707">
    <property type="entry name" value="Cu-oxidase-like_N"/>
</dbReference>
<sequence>MKKLFFLQAIGLFFGVGQSAPSAQVDVAPRDLEKRGPTCNTASNRRCWSDGFDITTDYEAKIPNTGVTRRYEWNITQHTDWVGGDGLPKDIAMLINGQFPGPIVKADWGDWVEVTVRNQLECEGTSIHWHGIRMLANAVNDGANGITECPLPPGATKTYRWRAEQYGTSWYHSHYSSQYANGLTGSIQIEGPASLNYEEDLGVFPITDWYYGDAEALQRSLIPRPGAAPRSDNVLFNGSHVNAQGGGEYYRVKLKRNKRHRLRLINPSVDNHFTVKLQNHDMTVIATDFVPVNSFTTSQIFMAPGQRYDVTIDASQTPGNYWFNVTFSGSQACGNSWISDTHPPAAIFQYDTVQPGTPTSQGTAPPDSKCEDFISYTPVVEKNVPRGGFSATEDNTLDVELVNKPWENFPERVYWNVHGSTMNITWEDPTLEYIAAGDLDFPERYNLHTFSGDWAYWIIENTSGIPHPMHLHGHDFYVLGRSPTVDSPFVAPFVPFNPATDISKLRFDRATRRDTTMMPAKGWVVLAFRADNPGAWLFHCHIAWHAGQGLSVQFLERVADIPGTVQLSDIEPVCTQWTEYYATSQCLQFDSGL</sequence>
<accession>A0AAE8MSM0</accession>
<keyword evidence="7" id="KW-0560">Oxidoreductase</keyword>
<dbReference type="Pfam" id="PF00394">
    <property type="entry name" value="Cu-oxidase"/>
    <property type="match status" value="1"/>
</dbReference>
<dbReference type="GO" id="GO:0046274">
    <property type="term" value="P:lignin catabolic process"/>
    <property type="evidence" value="ECO:0007669"/>
    <property type="project" value="UniProtKB-KW"/>
</dbReference>
<dbReference type="Pfam" id="PF07732">
    <property type="entry name" value="Cu-oxidase_3"/>
    <property type="match status" value="1"/>
</dbReference>
<dbReference type="SUPFAM" id="SSF49503">
    <property type="entry name" value="Cupredoxins"/>
    <property type="match status" value="3"/>
</dbReference>
<organism evidence="15 16">
    <name type="scientific">Cephalotrichum gorgonifer</name>
    <dbReference type="NCBI Taxonomy" id="2041049"/>
    <lineage>
        <taxon>Eukaryota</taxon>
        <taxon>Fungi</taxon>
        <taxon>Dikarya</taxon>
        <taxon>Ascomycota</taxon>
        <taxon>Pezizomycotina</taxon>
        <taxon>Sordariomycetes</taxon>
        <taxon>Hypocreomycetidae</taxon>
        <taxon>Microascales</taxon>
        <taxon>Microascaceae</taxon>
        <taxon>Cephalotrichum</taxon>
    </lineage>
</organism>